<dbReference type="EMBL" id="ACBY02000060">
    <property type="protein sequence ID" value="EFB74675.1"/>
    <property type="molecule type" value="Genomic_DNA"/>
</dbReference>
<keyword evidence="2" id="KW-1185">Reference proteome</keyword>
<gene>
    <name evidence="1" type="ORF">SUBVAR_06978</name>
</gene>
<evidence type="ECO:0000313" key="1">
    <source>
        <dbReference type="EMBL" id="EFB74675.1"/>
    </source>
</evidence>
<dbReference type="STRING" id="411471.SUBVAR_06978"/>
<dbReference type="RefSeq" id="WP_007048327.1">
    <property type="nucleotide sequence ID" value="NZ_GG704771.1"/>
</dbReference>
<name>D1PRE9_9FIRM</name>
<dbReference type="HOGENOM" id="CLU_2157071_0_0_9"/>
<sequence>MGTAPRFPGGVQLPAELVVNLALATYGNYEDNNNGTDIYTFCGYGSMLCNSNTGNGAVSTITRYDKAGRQLGGTDSFVDGKTVDVTGAYRVNIRLSNRQNGFFYGKATFTR</sequence>
<reference evidence="1" key="1">
    <citation type="submission" date="2009-12" db="EMBL/GenBank/DDBJ databases">
        <authorList>
            <person name="Weinstock G."/>
            <person name="Sodergren E."/>
            <person name="Clifton S."/>
            <person name="Fulton L."/>
            <person name="Fulton B."/>
            <person name="Courtney L."/>
            <person name="Fronick C."/>
            <person name="Harrison M."/>
            <person name="Strong C."/>
            <person name="Farmer C."/>
            <person name="Delahaunty K."/>
            <person name="Markovic C."/>
            <person name="Hall O."/>
            <person name="Minx P."/>
            <person name="Tomlinson C."/>
            <person name="Mitreva M."/>
            <person name="Nelson J."/>
            <person name="Hou S."/>
            <person name="Wollam A."/>
            <person name="Pepin K.H."/>
            <person name="Johnson M."/>
            <person name="Bhonagiri V."/>
            <person name="Nash W.E."/>
            <person name="Warren W."/>
            <person name="Chinwalla A."/>
            <person name="Mardis E.R."/>
            <person name="Wilson R.K."/>
        </authorList>
    </citation>
    <scope>NUCLEOTIDE SEQUENCE [LARGE SCALE GENOMIC DNA]</scope>
    <source>
        <strain evidence="1">DSM 15176</strain>
    </source>
</reference>
<dbReference type="Proteomes" id="UP000003438">
    <property type="component" value="Unassembled WGS sequence"/>
</dbReference>
<accession>D1PRE9</accession>
<evidence type="ECO:0000313" key="2">
    <source>
        <dbReference type="Proteomes" id="UP000003438"/>
    </source>
</evidence>
<comment type="caution">
    <text evidence="1">The sequence shown here is derived from an EMBL/GenBank/DDBJ whole genome shotgun (WGS) entry which is preliminary data.</text>
</comment>
<organism evidence="1 2">
    <name type="scientific">Subdoligranulum variabile DSM 15176</name>
    <dbReference type="NCBI Taxonomy" id="411471"/>
    <lineage>
        <taxon>Bacteria</taxon>
        <taxon>Bacillati</taxon>
        <taxon>Bacillota</taxon>
        <taxon>Clostridia</taxon>
        <taxon>Eubacteriales</taxon>
        <taxon>Oscillospiraceae</taxon>
        <taxon>Subdoligranulum</taxon>
    </lineage>
</organism>
<protein>
    <submittedName>
        <fullName evidence="1">Uncharacterized protein</fullName>
    </submittedName>
</protein>
<dbReference type="AlphaFoldDB" id="D1PRE9"/>
<proteinExistence type="predicted"/>